<accession>A0ACB7S391</accession>
<comment type="caution">
    <text evidence="1">The sequence shown here is derived from an EMBL/GenBank/DDBJ whole genome shotgun (WGS) entry which is preliminary data.</text>
</comment>
<sequence>MIPIALMVKVKWNFFAGLFHTPPMEKPPEKVRSLLAETIPFPKRMGIPDEYAHLVQTIVENPMLNGGVVRLDGALRMQCNLVWSKVPLVEASGLHRTGPDVDPPYEIHQPVFLGDEWDRYIRRAAARPHWRETREGVDGAIYGDPALLPWAQRFVRSISVMRRGTESELLDTPPYTFPSAKFGPLVSRFKLAVDFGEAAARKRSEVQEPGSYVDWISNLAKATGLRYPPTSTPVTDSGINSLLPPNCLECSFLDTSLQESDGTLPTVVLEASNTTSSLDGEGPCSSLATAKCQELHSAEKNRLPASAFWCYMTATGQRGCIEVTVGERGTEV</sequence>
<proteinExistence type="predicted"/>
<name>A0ACB7S391_HYAAI</name>
<evidence type="ECO:0000313" key="1">
    <source>
        <dbReference type="EMBL" id="KAH6929228.1"/>
    </source>
</evidence>
<evidence type="ECO:0000313" key="2">
    <source>
        <dbReference type="Proteomes" id="UP000821845"/>
    </source>
</evidence>
<organism evidence="1 2">
    <name type="scientific">Hyalomma asiaticum</name>
    <name type="common">Tick</name>
    <dbReference type="NCBI Taxonomy" id="266040"/>
    <lineage>
        <taxon>Eukaryota</taxon>
        <taxon>Metazoa</taxon>
        <taxon>Ecdysozoa</taxon>
        <taxon>Arthropoda</taxon>
        <taxon>Chelicerata</taxon>
        <taxon>Arachnida</taxon>
        <taxon>Acari</taxon>
        <taxon>Parasitiformes</taxon>
        <taxon>Ixodida</taxon>
        <taxon>Ixodoidea</taxon>
        <taxon>Ixodidae</taxon>
        <taxon>Hyalomminae</taxon>
        <taxon>Hyalomma</taxon>
    </lineage>
</organism>
<reference evidence="1" key="1">
    <citation type="submission" date="2020-05" db="EMBL/GenBank/DDBJ databases">
        <title>Large-scale comparative analyses of tick genomes elucidate their genetic diversity and vector capacities.</title>
        <authorList>
            <person name="Jia N."/>
            <person name="Wang J."/>
            <person name="Shi W."/>
            <person name="Du L."/>
            <person name="Sun Y."/>
            <person name="Zhan W."/>
            <person name="Jiang J."/>
            <person name="Wang Q."/>
            <person name="Zhang B."/>
            <person name="Ji P."/>
            <person name="Sakyi L.B."/>
            <person name="Cui X."/>
            <person name="Yuan T."/>
            <person name="Jiang B."/>
            <person name="Yang W."/>
            <person name="Lam T.T.-Y."/>
            <person name="Chang Q."/>
            <person name="Ding S."/>
            <person name="Wang X."/>
            <person name="Zhu J."/>
            <person name="Ruan X."/>
            <person name="Zhao L."/>
            <person name="Wei J."/>
            <person name="Que T."/>
            <person name="Du C."/>
            <person name="Cheng J."/>
            <person name="Dai P."/>
            <person name="Han X."/>
            <person name="Huang E."/>
            <person name="Gao Y."/>
            <person name="Liu J."/>
            <person name="Shao H."/>
            <person name="Ye R."/>
            <person name="Li L."/>
            <person name="Wei W."/>
            <person name="Wang X."/>
            <person name="Wang C."/>
            <person name="Yang T."/>
            <person name="Huo Q."/>
            <person name="Li W."/>
            <person name="Guo W."/>
            <person name="Chen H."/>
            <person name="Zhou L."/>
            <person name="Ni X."/>
            <person name="Tian J."/>
            <person name="Zhou Y."/>
            <person name="Sheng Y."/>
            <person name="Liu T."/>
            <person name="Pan Y."/>
            <person name="Xia L."/>
            <person name="Li J."/>
            <person name="Zhao F."/>
            <person name="Cao W."/>
        </authorList>
    </citation>
    <scope>NUCLEOTIDE SEQUENCE</scope>
    <source>
        <strain evidence="1">Hyas-2018</strain>
    </source>
</reference>
<protein>
    <submittedName>
        <fullName evidence="1">Uncharacterized protein</fullName>
    </submittedName>
</protein>
<dbReference type="Proteomes" id="UP000821845">
    <property type="component" value="Chromosome 6"/>
</dbReference>
<dbReference type="EMBL" id="CM023486">
    <property type="protein sequence ID" value="KAH6929228.1"/>
    <property type="molecule type" value="Genomic_DNA"/>
</dbReference>
<gene>
    <name evidence="1" type="ORF">HPB50_025195</name>
</gene>
<keyword evidence="2" id="KW-1185">Reference proteome</keyword>